<keyword evidence="3" id="KW-0687">Ribonucleoprotein</keyword>
<evidence type="ECO:0000256" key="5">
    <source>
        <dbReference type="ARBA" id="ARBA00035392"/>
    </source>
</evidence>
<evidence type="ECO:0000313" key="10">
    <source>
        <dbReference type="Proteomes" id="UP000030759"/>
    </source>
</evidence>
<name>A0A061IKD4_CRIGR</name>
<protein>
    <recommendedName>
        <fullName evidence="4">Large ribosomal subunit protein eL20</fullName>
    </recommendedName>
    <alternativeName>
        <fullName evidence="5">60S ribosomal protein L18a</fullName>
    </alternativeName>
</protein>
<evidence type="ECO:0000313" key="9">
    <source>
        <dbReference type="Ensembl" id="ENSCGRP00001015423.1"/>
    </source>
</evidence>
<accession>A0A061IKD4</accession>
<dbReference type="GO" id="GO:0006412">
    <property type="term" value="P:translation"/>
    <property type="evidence" value="ECO:0007669"/>
    <property type="project" value="InterPro"/>
</dbReference>
<dbReference type="InterPro" id="IPR021138">
    <property type="entry name" value="Ribosomal_eL20_eukaryotes"/>
</dbReference>
<dbReference type="GO" id="GO:0003735">
    <property type="term" value="F:structural constituent of ribosome"/>
    <property type="evidence" value="ECO:0007669"/>
    <property type="project" value="InterPro"/>
</dbReference>
<sequence>MRIFAPNHVVAKSRFCAQMNKMKKSSGEIVHCAEVRPGAPLWVKNFAVWLRYNSQYGTHNMCQQYWDLTAAGAVTQCYPDMGTPHGARAHSIHIMKVQEISEGKS</sequence>
<dbReference type="Pfam" id="PF01775">
    <property type="entry name" value="Ribosomal_L18A"/>
    <property type="match status" value="1"/>
</dbReference>
<reference evidence="8" key="2">
    <citation type="submission" date="2013-03" db="EMBL/GenBank/DDBJ databases">
        <title>Chinese hamster genome sequenced from sorted chromosomes.</title>
        <authorList>
            <person name="Brinkrolf K."/>
            <person name="Rupp O."/>
            <person name="Laux H."/>
            <person name="Kollin F."/>
            <person name="Ernst W."/>
            <person name="Linke B."/>
            <person name="Kofler R."/>
            <person name="Romand S."/>
            <person name="Hesse F."/>
            <person name="Budach W.E."/>
            <person name="Galosy S."/>
            <person name="Muller D."/>
            <person name="Noll T."/>
            <person name="Wienberg J."/>
            <person name="Jostock T."/>
            <person name="Leonard M."/>
            <person name="Grillari J."/>
            <person name="Tauch A."/>
            <person name="Goesmann A."/>
            <person name="Helk B."/>
            <person name="Mott J.E."/>
            <person name="Puehler A."/>
            <person name="Borth N."/>
        </authorList>
    </citation>
    <scope>NUCLEOTIDE SEQUENCE</scope>
    <source>
        <strain evidence="8">17A/GY</strain>
    </source>
</reference>
<keyword evidence="2 8" id="KW-0689">Ribosomal protein</keyword>
<evidence type="ECO:0000256" key="3">
    <source>
        <dbReference type="ARBA" id="ARBA00023274"/>
    </source>
</evidence>
<dbReference type="InterPro" id="IPR023573">
    <property type="entry name" value="Ribosomal_eL20_dom"/>
</dbReference>
<comment type="subunit">
    <text evidence="6">Component of the large ribosomal subunit. Binds IPO9 with high affinity.</text>
</comment>
<proteinExistence type="inferred from homology"/>
<dbReference type="FunFam" id="3.10.20.10:FF:000001">
    <property type="entry name" value="60S ribosomal protein L18a"/>
    <property type="match status" value="1"/>
</dbReference>
<reference evidence="10" key="1">
    <citation type="journal article" date="2013" name="Nat. Biotechnol.">
        <title>Chinese hamster genome sequenced from sorted chromosomes.</title>
        <authorList>
            <person name="Brinkrolf K."/>
            <person name="Rupp O."/>
            <person name="Laux H."/>
            <person name="Kollin F."/>
            <person name="Ernst W."/>
            <person name="Linke B."/>
            <person name="Kofler R."/>
            <person name="Romand S."/>
            <person name="Hesse F."/>
            <person name="Budach W.E."/>
            <person name="Galosy S."/>
            <person name="Muller D."/>
            <person name="Noll T."/>
            <person name="Wienberg J."/>
            <person name="Jostock T."/>
            <person name="Leonard M."/>
            <person name="Grillari J."/>
            <person name="Tauch A."/>
            <person name="Goesmann A."/>
            <person name="Helk B."/>
            <person name="Mott J.E."/>
            <person name="Puhler A."/>
            <person name="Borth N."/>
        </authorList>
    </citation>
    <scope>NUCLEOTIDE SEQUENCE [LARGE SCALE GENOMIC DNA]</scope>
    <source>
        <strain evidence="10">17A/GY</strain>
    </source>
</reference>
<dbReference type="GO" id="GO:1990904">
    <property type="term" value="C:ribonucleoprotein complex"/>
    <property type="evidence" value="ECO:0007669"/>
    <property type="project" value="UniProtKB-KW"/>
</dbReference>
<dbReference type="Gene3D" id="3.10.20.10">
    <property type="match status" value="2"/>
</dbReference>
<evidence type="ECO:0000256" key="1">
    <source>
        <dbReference type="ARBA" id="ARBA00009362"/>
    </source>
</evidence>
<dbReference type="Proteomes" id="UP000694386">
    <property type="component" value="Unplaced"/>
</dbReference>
<evidence type="ECO:0000256" key="6">
    <source>
        <dbReference type="ARBA" id="ARBA00046816"/>
    </source>
</evidence>
<evidence type="ECO:0000313" key="8">
    <source>
        <dbReference type="EMBL" id="ERE89944.1"/>
    </source>
</evidence>
<organism evidence="8 10">
    <name type="scientific">Cricetulus griseus</name>
    <name type="common">Chinese hamster</name>
    <name type="synonym">Cricetulus barabensis griseus</name>
    <dbReference type="NCBI Taxonomy" id="10029"/>
    <lineage>
        <taxon>Eukaryota</taxon>
        <taxon>Metazoa</taxon>
        <taxon>Chordata</taxon>
        <taxon>Craniata</taxon>
        <taxon>Vertebrata</taxon>
        <taxon>Euteleostomi</taxon>
        <taxon>Mammalia</taxon>
        <taxon>Eutheria</taxon>
        <taxon>Euarchontoglires</taxon>
        <taxon>Glires</taxon>
        <taxon>Rodentia</taxon>
        <taxon>Myomorpha</taxon>
        <taxon>Muroidea</taxon>
        <taxon>Cricetidae</taxon>
        <taxon>Cricetinae</taxon>
        <taxon>Cricetulus</taxon>
    </lineage>
</organism>
<dbReference type="AlphaFoldDB" id="A0A061IKD4"/>
<dbReference type="SUPFAM" id="SSF160374">
    <property type="entry name" value="RplX-like"/>
    <property type="match status" value="1"/>
</dbReference>
<dbReference type="Ensembl" id="ENSCGRT00001019665.1">
    <property type="protein sequence ID" value="ENSCGRP00001015423.1"/>
    <property type="gene ID" value="ENSCGRG00001016038.1"/>
</dbReference>
<dbReference type="Proteomes" id="UP000030759">
    <property type="component" value="Unassembled WGS sequence"/>
</dbReference>
<reference evidence="9" key="3">
    <citation type="submission" date="2025-05" db="UniProtKB">
        <authorList>
            <consortium name="Ensembl"/>
        </authorList>
    </citation>
    <scope>IDENTIFICATION</scope>
</reference>
<evidence type="ECO:0000259" key="7">
    <source>
        <dbReference type="Pfam" id="PF01775"/>
    </source>
</evidence>
<comment type="similarity">
    <text evidence="1">Belongs to the eukaryotic ribosomal protein eL20 family.</text>
</comment>
<evidence type="ECO:0000256" key="2">
    <source>
        <dbReference type="ARBA" id="ARBA00022980"/>
    </source>
</evidence>
<evidence type="ECO:0000256" key="4">
    <source>
        <dbReference type="ARBA" id="ARBA00035220"/>
    </source>
</evidence>
<dbReference type="GO" id="GO:0005840">
    <property type="term" value="C:ribosome"/>
    <property type="evidence" value="ECO:0007669"/>
    <property type="project" value="UniProtKB-KW"/>
</dbReference>
<feature type="domain" description="Large ribosomal subunit protein eL20" evidence="7">
    <location>
        <begin position="44"/>
        <end position="98"/>
    </location>
</feature>
<gene>
    <name evidence="8" type="ORF">H671_1g2011</name>
</gene>
<dbReference type="PANTHER" id="PTHR10052">
    <property type="entry name" value="60S RIBOSOMAL PROTEIN L18A"/>
    <property type="match status" value="1"/>
</dbReference>
<dbReference type="EMBL" id="KE664447">
    <property type="protein sequence ID" value="ERE89944.1"/>
    <property type="molecule type" value="Genomic_DNA"/>
</dbReference>